<dbReference type="Proteomes" id="UP000008141">
    <property type="component" value="Unassembled WGS sequence"/>
</dbReference>
<dbReference type="Gene3D" id="3.30.420.10">
    <property type="entry name" value="Ribonuclease H-like superfamily/Ribonuclease H"/>
    <property type="match status" value="1"/>
</dbReference>
<sequence>MPRNVDFGAAGTGVTSLEIARSRLQSAAGAAIPGAGTGIALQRCVLEWLVELGVKESFAGGYQLHAVNAAPLGEAVVAAVAVNGQLRALYKTPGYTMAQLLQQLVEKGLAKLTFSGTTKYAAALPGPLVQQLVAAEVGADASRRDVQHTAAAYSGINGRSTASVAAPAVRVDHMPTVQMVTSEQQAAVAVARLMAAREVAMDCEGDLERGGSIALIQLFALPSSHGIAGSSSAPSANGNNTAAAACYVFDVHAMAEGERQGAMRSLARLLESPDT</sequence>
<accession>E1Z8W3</accession>
<dbReference type="EMBL" id="GL433839">
    <property type="protein sequence ID" value="EFN57409.1"/>
    <property type="molecule type" value="Genomic_DNA"/>
</dbReference>
<proteinExistence type="predicted"/>
<protein>
    <submittedName>
        <fullName evidence="1">Uncharacterized protein</fullName>
    </submittedName>
</protein>
<keyword evidence="2" id="KW-1185">Reference proteome</keyword>
<name>E1Z8W3_CHLVA</name>
<dbReference type="InterPro" id="IPR036397">
    <property type="entry name" value="RNaseH_sf"/>
</dbReference>
<evidence type="ECO:0000313" key="1">
    <source>
        <dbReference type="EMBL" id="EFN57409.1"/>
    </source>
</evidence>
<evidence type="ECO:0000313" key="2">
    <source>
        <dbReference type="Proteomes" id="UP000008141"/>
    </source>
</evidence>
<gene>
    <name evidence="1" type="ORF">CHLNCDRAFT_57214</name>
</gene>
<dbReference type="RefSeq" id="XP_005849511.1">
    <property type="nucleotide sequence ID" value="XM_005849449.1"/>
</dbReference>
<dbReference type="InParanoid" id="E1Z8W3"/>
<reference evidence="1 2" key="1">
    <citation type="journal article" date="2010" name="Plant Cell">
        <title>The Chlorella variabilis NC64A genome reveals adaptation to photosymbiosis, coevolution with viruses, and cryptic sex.</title>
        <authorList>
            <person name="Blanc G."/>
            <person name="Duncan G."/>
            <person name="Agarkova I."/>
            <person name="Borodovsky M."/>
            <person name="Gurnon J."/>
            <person name="Kuo A."/>
            <person name="Lindquist E."/>
            <person name="Lucas S."/>
            <person name="Pangilinan J."/>
            <person name="Polle J."/>
            <person name="Salamov A."/>
            <person name="Terry A."/>
            <person name="Yamada T."/>
            <person name="Dunigan D.D."/>
            <person name="Grigoriev I.V."/>
            <person name="Claverie J.M."/>
            <person name="Van Etten J.L."/>
        </authorList>
    </citation>
    <scope>NUCLEOTIDE SEQUENCE [LARGE SCALE GENOMIC DNA]</scope>
    <source>
        <strain evidence="1 2">NC64A</strain>
    </source>
</reference>
<feature type="non-terminal residue" evidence="1">
    <location>
        <position position="275"/>
    </location>
</feature>
<dbReference type="GeneID" id="17357180"/>
<organism evidence="2">
    <name type="scientific">Chlorella variabilis</name>
    <name type="common">Green alga</name>
    <dbReference type="NCBI Taxonomy" id="554065"/>
    <lineage>
        <taxon>Eukaryota</taxon>
        <taxon>Viridiplantae</taxon>
        <taxon>Chlorophyta</taxon>
        <taxon>core chlorophytes</taxon>
        <taxon>Trebouxiophyceae</taxon>
        <taxon>Chlorellales</taxon>
        <taxon>Chlorellaceae</taxon>
        <taxon>Chlorella clade</taxon>
        <taxon>Chlorella</taxon>
    </lineage>
</organism>
<dbReference type="GO" id="GO:0003676">
    <property type="term" value="F:nucleic acid binding"/>
    <property type="evidence" value="ECO:0007669"/>
    <property type="project" value="InterPro"/>
</dbReference>
<dbReference type="KEGG" id="cvr:CHLNCDRAFT_57214"/>
<dbReference type="AlphaFoldDB" id="E1Z8W3"/>